<accession>A0ABT7BZI4</accession>
<dbReference type="PANTHER" id="PTHR35302">
    <property type="match status" value="1"/>
</dbReference>
<dbReference type="InterPro" id="IPR021919">
    <property type="entry name" value="CCB1"/>
</dbReference>
<sequence>MTLNHPGLISLLVLTLLLSIGLFFFIKASVKDRTEELTLMTNATEDELLPSIRDYFDDRAYRLAGLDRATQQITFEGVVRPSWFLTIFLSCLAALGLLCTEFVVFTLWSGFPPILWMGVLLAPTAGWFYWKGAGRTEQVQLQVQSLECSDNSNTTMQSIIAVRAHRDELAELEKTLSSRFLVSDAF</sequence>
<feature type="transmembrane region" description="Helical" evidence="1">
    <location>
        <begin position="114"/>
        <end position="130"/>
    </location>
</feature>
<dbReference type="EMBL" id="JAQOSQ010000017">
    <property type="protein sequence ID" value="MDJ1184623.1"/>
    <property type="molecule type" value="Genomic_DNA"/>
</dbReference>
<dbReference type="RefSeq" id="WP_283759278.1">
    <property type="nucleotide sequence ID" value="NZ_JAQOSQ010000017.1"/>
</dbReference>
<evidence type="ECO:0000313" key="2">
    <source>
        <dbReference type="EMBL" id="MDJ1184623.1"/>
    </source>
</evidence>
<comment type="caution">
    <text evidence="2">The sequence shown here is derived from an EMBL/GenBank/DDBJ whole genome shotgun (WGS) entry which is preliminary data.</text>
</comment>
<proteinExistence type="predicted"/>
<keyword evidence="1" id="KW-0472">Membrane</keyword>
<reference evidence="2 3" key="1">
    <citation type="submission" date="2023-01" db="EMBL/GenBank/DDBJ databases">
        <title>Novel diversity within Roseofilum (Cyanobacteria; Desertifilaceae) from marine benthic mats with descriptions of four novel species.</title>
        <authorList>
            <person name="Wang Y."/>
            <person name="Berthold D.E."/>
            <person name="Hu J."/>
            <person name="Lefler F.W."/>
            <person name="Laughinghouse H.D. IV."/>
        </authorList>
    </citation>
    <scope>NUCLEOTIDE SEQUENCE [LARGE SCALE GENOMIC DNA]</scope>
    <source>
        <strain evidence="2 3">BLCC-M143</strain>
    </source>
</reference>
<evidence type="ECO:0000256" key="1">
    <source>
        <dbReference type="SAM" id="Phobius"/>
    </source>
</evidence>
<organism evidence="2 3">
    <name type="scientific">Roseofilum casamattae BLCC-M143</name>
    <dbReference type="NCBI Taxonomy" id="3022442"/>
    <lineage>
        <taxon>Bacteria</taxon>
        <taxon>Bacillati</taxon>
        <taxon>Cyanobacteriota</taxon>
        <taxon>Cyanophyceae</taxon>
        <taxon>Desertifilales</taxon>
        <taxon>Desertifilaceae</taxon>
        <taxon>Roseofilum</taxon>
        <taxon>Roseofilum casamattae</taxon>
    </lineage>
</organism>
<name>A0ABT7BZI4_9CYAN</name>
<dbReference type="PANTHER" id="PTHR35302:SF1">
    <property type="entry name" value="PROTEIN COFACTOR ASSEMBLY OF COMPLEX C SUBUNIT B CCB1, CHLOROPLASTIC"/>
    <property type="match status" value="1"/>
</dbReference>
<feature type="transmembrane region" description="Helical" evidence="1">
    <location>
        <begin position="6"/>
        <end position="26"/>
    </location>
</feature>
<gene>
    <name evidence="2" type="ORF">PMH09_15660</name>
</gene>
<evidence type="ECO:0000313" key="3">
    <source>
        <dbReference type="Proteomes" id="UP001232992"/>
    </source>
</evidence>
<keyword evidence="3" id="KW-1185">Reference proteome</keyword>
<dbReference type="Proteomes" id="UP001232992">
    <property type="component" value="Unassembled WGS sequence"/>
</dbReference>
<keyword evidence="1" id="KW-1133">Transmembrane helix</keyword>
<feature type="transmembrane region" description="Helical" evidence="1">
    <location>
        <begin position="83"/>
        <end position="108"/>
    </location>
</feature>
<dbReference type="Pfam" id="PF12046">
    <property type="entry name" value="CCB1"/>
    <property type="match status" value="1"/>
</dbReference>
<protein>
    <submittedName>
        <fullName evidence="2">Cofactor assembly of complex C subunit B</fullName>
    </submittedName>
</protein>
<keyword evidence="1" id="KW-0812">Transmembrane</keyword>